<evidence type="ECO:0000313" key="8">
    <source>
        <dbReference type="Proteomes" id="UP000297716"/>
    </source>
</evidence>
<keyword evidence="2" id="KW-0227">DNA damage</keyword>
<dbReference type="EMBL" id="SKBN01000001">
    <property type="protein sequence ID" value="TGJ88761.1"/>
    <property type="molecule type" value="Genomic_DNA"/>
</dbReference>
<keyword evidence="8" id="KW-1185">Reference proteome</keyword>
<feature type="region of interest" description="Disordered" evidence="5">
    <location>
        <begin position="244"/>
        <end position="314"/>
    </location>
</feature>
<evidence type="ECO:0000256" key="3">
    <source>
        <dbReference type="ARBA" id="ARBA00023242"/>
    </source>
</evidence>
<dbReference type="AlphaFoldDB" id="A0A4Z0ZAH0"/>
<feature type="compositionally biased region" description="Basic and acidic residues" evidence="5">
    <location>
        <begin position="533"/>
        <end position="551"/>
    </location>
</feature>
<comment type="subcellular location">
    <subcellularLocation>
        <location evidence="1">Nucleus</location>
    </subcellularLocation>
</comment>
<organism evidence="7 8">
    <name type="scientific">Xylaria hypoxylon</name>
    <dbReference type="NCBI Taxonomy" id="37992"/>
    <lineage>
        <taxon>Eukaryota</taxon>
        <taxon>Fungi</taxon>
        <taxon>Dikarya</taxon>
        <taxon>Ascomycota</taxon>
        <taxon>Pezizomycotina</taxon>
        <taxon>Sordariomycetes</taxon>
        <taxon>Xylariomycetidae</taxon>
        <taxon>Xylariales</taxon>
        <taxon>Xylariaceae</taxon>
        <taxon>Xylaria</taxon>
    </lineage>
</organism>
<protein>
    <recommendedName>
        <fullName evidence="6">DNA endonuclease activator Ctp1 C-terminal domain-containing protein</fullName>
    </recommendedName>
</protein>
<evidence type="ECO:0000256" key="2">
    <source>
        <dbReference type="ARBA" id="ARBA00022763"/>
    </source>
</evidence>
<feature type="region of interest" description="Disordered" evidence="5">
    <location>
        <begin position="404"/>
        <end position="440"/>
    </location>
</feature>
<keyword evidence="3" id="KW-0539">Nucleus</keyword>
<dbReference type="GO" id="GO:0010792">
    <property type="term" value="P:DNA double-strand break processing involved in repair via single-strand annealing"/>
    <property type="evidence" value="ECO:0007669"/>
    <property type="project" value="TreeGrafter"/>
</dbReference>
<dbReference type="PANTHER" id="PTHR15107">
    <property type="entry name" value="RETINOBLASTOMA BINDING PROTEIN 8"/>
    <property type="match status" value="1"/>
</dbReference>
<evidence type="ECO:0000256" key="4">
    <source>
        <dbReference type="SAM" id="Coils"/>
    </source>
</evidence>
<dbReference type="Pfam" id="PF08573">
    <property type="entry name" value="SAE2"/>
    <property type="match status" value="1"/>
</dbReference>
<feature type="region of interest" description="Disordered" evidence="5">
    <location>
        <begin position="505"/>
        <end position="570"/>
    </location>
</feature>
<dbReference type="STRING" id="37992.A0A4Z0ZAH0"/>
<evidence type="ECO:0000256" key="1">
    <source>
        <dbReference type="ARBA" id="ARBA00004123"/>
    </source>
</evidence>
<reference evidence="7 8" key="1">
    <citation type="submission" date="2019-03" db="EMBL/GenBank/DDBJ databases">
        <title>Draft genome sequence of Xylaria hypoxylon DSM 108379, a ubiquitous saprotrophic-parasitic fungi on hardwood.</title>
        <authorList>
            <person name="Buettner E."/>
            <person name="Leonhardt S."/>
            <person name="Gebauer A.M."/>
            <person name="Liers C."/>
            <person name="Hofrichter M."/>
            <person name="Kellner H."/>
        </authorList>
    </citation>
    <scope>NUCLEOTIDE SEQUENCE [LARGE SCALE GENOMIC DNA]</scope>
    <source>
        <strain evidence="7 8">DSM 108379</strain>
    </source>
</reference>
<dbReference type="PANTHER" id="PTHR15107:SF0">
    <property type="entry name" value="DNA ENDONUCLEASE ACTIVATOR CTP1 C-TERMINAL DOMAIN-CONTAINING PROTEIN"/>
    <property type="match status" value="1"/>
</dbReference>
<sequence>MMSSIKYPTEANIQLFVDFTEVDLQAYTQSKLLNLTTELETLRQEASEVRRLNDENTRLKDDIKALKEASHERTHAPDTNSHKEAKPALRTPLAPRSVNQLNSKPPNKVNIESLTPLELKSEFLRIDKQHTKLYDKYLDIRDALSKSNELVRERTTMYNHWVDHAKQLGEQSLKRAQRIKKLEAKLAQVCQEPLNLSFSSDAGDVETAAEPVNPTPSHLRQCGQSNIATPTLVAVPQYQPRTSAHIDGAERSKSPLIAPDAAKTSRSEPTSRRGDSPKSNDIAHCLPPLPQNREPADPGQHIKSEPSSDTPVVVSERCVRKRKYVGSNEGDVSVSTKLKIEHSPEPQSMGEARGFTLHESIDFDTEYRRVETPRKHTRYQRTHNMHFDEAVDVQEHDCNARIMSPNKPVKHSGQKSRSDVSSMGLAAANCTESQDNSSSVLQPLNNNQALHPRLNLALDSKSRKFSTISRGLASLAEDGYPNGNVSLLNSKNGSRVDVLERLLNTPSPAQESGAPRSGCPAKDGQSTNLDFQLPKKRELPFGKDGRKRVGSDPKGIPNTLNHETASPPIINQDHDKATVMNKIEKGKTSVPLRQIPKARLRLDDFKINPNVNEGYNYAFSDVVRKKDDRACLQGCIKENCCGRKFRALAHASRTSTRPYEFQSLLESYLGDDCHRLSTMSEAEKETLWIEAKTRELANTSGKHRHRFPRMSTPPGFWRADFPSTQEGEEYNEEAAKLELEIIEERYREAMRPGGLWVFRDE</sequence>
<accession>A0A4Z0ZAH0</accession>
<dbReference type="OrthoDB" id="5801062at2759"/>
<feature type="compositionally biased region" description="Basic and acidic residues" evidence="5">
    <location>
        <begin position="294"/>
        <end position="306"/>
    </location>
</feature>
<feature type="compositionally biased region" description="Basic and acidic residues" evidence="5">
    <location>
        <begin position="263"/>
        <end position="278"/>
    </location>
</feature>
<dbReference type="Proteomes" id="UP000297716">
    <property type="component" value="Unassembled WGS sequence"/>
</dbReference>
<proteinExistence type="predicted"/>
<evidence type="ECO:0000256" key="5">
    <source>
        <dbReference type="SAM" id="MobiDB-lite"/>
    </source>
</evidence>
<feature type="region of interest" description="Disordered" evidence="5">
    <location>
        <begin position="69"/>
        <end position="107"/>
    </location>
</feature>
<dbReference type="GO" id="GO:0003684">
    <property type="term" value="F:damaged DNA binding"/>
    <property type="evidence" value="ECO:0007669"/>
    <property type="project" value="TreeGrafter"/>
</dbReference>
<evidence type="ECO:0000313" key="7">
    <source>
        <dbReference type="EMBL" id="TGJ88761.1"/>
    </source>
</evidence>
<name>A0A4Z0ZAH0_9PEZI</name>
<dbReference type="InterPro" id="IPR033316">
    <property type="entry name" value="RBBP8-like"/>
</dbReference>
<feature type="domain" description="DNA endonuclease activator Ctp1 C-terminal" evidence="6">
    <location>
        <begin position="618"/>
        <end position="726"/>
    </location>
</feature>
<gene>
    <name evidence="7" type="ORF">E0Z10_g67</name>
</gene>
<feature type="compositionally biased region" description="Basic and acidic residues" evidence="5">
    <location>
        <begin position="69"/>
        <end position="87"/>
    </location>
</feature>
<evidence type="ECO:0000259" key="6">
    <source>
        <dbReference type="Pfam" id="PF08573"/>
    </source>
</evidence>
<feature type="compositionally biased region" description="Polar residues" evidence="5">
    <location>
        <begin position="430"/>
        <end position="440"/>
    </location>
</feature>
<dbReference type="InterPro" id="IPR013882">
    <property type="entry name" value="Ctp1_C"/>
</dbReference>
<comment type="caution">
    <text evidence="7">The sequence shown here is derived from an EMBL/GenBank/DDBJ whole genome shotgun (WGS) entry which is preliminary data.</text>
</comment>
<feature type="coiled-coil region" evidence="4">
    <location>
        <begin position="32"/>
        <end position="69"/>
    </location>
</feature>
<keyword evidence="4" id="KW-0175">Coiled coil</keyword>
<feature type="compositionally biased region" description="Polar residues" evidence="5">
    <location>
        <begin position="97"/>
        <end position="107"/>
    </location>
</feature>
<dbReference type="GO" id="GO:0005634">
    <property type="term" value="C:nucleus"/>
    <property type="evidence" value="ECO:0007669"/>
    <property type="project" value="UniProtKB-SubCell"/>
</dbReference>